<dbReference type="AlphaFoldDB" id="A0A2A2LIA7"/>
<accession>A0A2A2LIA7</accession>
<comment type="caution">
    <text evidence="1">The sequence shown here is derived from an EMBL/GenBank/DDBJ whole genome shotgun (WGS) entry which is preliminary data.</text>
</comment>
<keyword evidence="2" id="KW-1185">Reference proteome</keyword>
<dbReference type="EMBL" id="LIAE01006717">
    <property type="protein sequence ID" value="PAV85865.1"/>
    <property type="molecule type" value="Genomic_DNA"/>
</dbReference>
<evidence type="ECO:0000313" key="1">
    <source>
        <dbReference type="EMBL" id="PAV85865.1"/>
    </source>
</evidence>
<evidence type="ECO:0000313" key="2">
    <source>
        <dbReference type="Proteomes" id="UP000218231"/>
    </source>
</evidence>
<dbReference type="Proteomes" id="UP000218231">
    <property type="component" value="Unassembled WGS sequence"/>
</dbReference>
<sequence length="182" mass="20973">MSNPLKCLQNPAVDVSSPQFLLSVLKSLTSAECDLQFTWLFVPTVEAVEALKAKLEETETNMHIDMSLAHMKGECESQAHLVVVDEGRWKLEEQFPIHLSNLSMFFIWAYEHNLHSLVTEYVRVLVDVCAGIHKMRQQAEKIYKDADIRVFRNKKGQLMEAIRFKGQDKAYAIRPYNNIAQF</sequence>
<gene>
    <name evidence="1" type="ORF">WR25_09120</name>
</gene>
<protein>
    <submittedName>
        <fullName evidence="1">Uncharacterized protein</fullName>
    </submittedName>
</protein>
<reference evidence="1 2" key="1">
    <citation type="journal article" date="2017" name="Curr. Biol.">
        <title>Genome architecture and evolution of a unichromosomal asexual nematode.</title>
        <authorList>
            <person name="Fradin H."/>
            <person name="Zegar C."/>
            <person name="Gutwein M."/>
            <person name="Lucas J."/>
            <person name="Kovtun M."/>
            <person name="Corcoran D."/>
            <person name="Baugh L.R."/>
            <person name="Kiontke K."/>
            <person name="Gunsalus K."/>
            <person name="Fitch D.H."/>
            <person name="Piano F."/>
        </authorList>
    </citation>
    <scope>NUCLEOTIDE SEQUENCE [LARGE SCALE GENOMIC DNA]</scope>
    <source>
        <strain evidence="1">PF1309</strain>
    </source>
</reference>
<proteinExistence type="predicted"/>
<name>A0A2A2LIA7_9BILA</name>
<organism evidence="1 2">
    <name type="scientific">Diploscapter pachys</name>
    <dbReference type="NCBI Taxonomy" id="2018661"/>
    <lineage>
        <taxon>Eukaryota</taxon>
        <taxon>Metazoa</taxon>
        <taxon>Ecdysozoa</taxon>
        <taxon>Nematoda</taxon>
        <taxon>Chromadorea</taxon>
        <taxon>Rhabditida</taxon>
        <taxon>Rhabditina</taxon>
        <taxon>Rhabditomorpha</taxon>
        <taxon>Rhabditoidea</taxon>
        <taxon>Rhabditidae</taxon>
        <taxon>Diploscapter</taxon>
    </lineage>
</organism>